<evidence type="ECO:0000313" key="2">
    <source>
        <dbReference type="EMBL" id="NPT32468.1"/>
    </source>
</evidence>
<evidence type="ECO:0000256" key="1">
    <source>
        <dbReference type="SAM" id="SignalP"/>
    </source>
</evidence>
<organism evidence="2 3">
    <name type="scientific">Vreelandella venusta</name>
    <dbReference type="NCBI Taxonomy" id="44935"/>
    <lineage>
        <taxon>Bacteria</taxon>
        <taxon>Pseudomonadati</taxon>
        <taxon>Pseudomonadota</taxon>
        <taxon>Gammaproteobacteria</taxon>
        <taxon>Oceanospirillales</taxon>
        <taxon>Halomonadaceae</taxon>
        <taxon>Vreelandella</taxon>
    </lineage>
</organism>
<comment type="caution">
    <text evidence="2">The sequence shown here is derived from an EMBL/GenBank/DDBJ whole genome shotgun (WGS) entry which is preliminary data.</text>
</comment>
<dbReference type="Proteomes" id="UP001318401">
    <property type="component" value="Unassembled WGS sequence"/>
</dbReference>
<dbReference type="EMBL" id="QDKN01000011">
    <property type="protein sequence ID" value="NPT32468.1"/>
    <property type="molecule type" value="Genomic_DNA"/>
</dbReference>
<dbReference type="RefSeq" id="WP_125751549.1">
    <property type="nucleotide sequence ID" value="NZ_CP034367.1"/>
</dbReference>
<protein>
    <submittedName>
        <fullName evidence="2">Uncharacterized protein</fullName>
    </submittedName>
</protein>
<keyword evidence="3" id="KW-1185">Reference proteome</keyword>
<feature type="chain" id="PRO_5045342883" evidence="1">
    <location>
        <begin position="26"/>
        <end position="123"/>
    </location>
</feature>
<evidence type="ECO:0000313" key="3">
    <source>
        <dbReference type="Proteomes" id="UP001318401"/>
    </source>
</evidence>
<feature type="signal peptide" evidence="1">
    <location>
        <begin position="1"/>
        <end position="25"/>
    </location>
</feature>
<reference evidence="2 3" key="1">
    <citation type="submission" date="2018-04" db="EMBL/GenBank/DDBJ databases">
        <authorList>
            <person name="Li G."/>
            <person name="Du W."/>
            <person name="Bai Y."/>
        </authorList>
    </citation>
    <scope>NUCLEOTIDE SEQUENCE [LARGE SCALE GENOMIC DNA]</scope>
    <source>
        <strain evidence="2 3">YYYZ-3</strain>
    </source>
</reference>
<gene>
    <name evidence="2" type="ORF">DDR56_18115</name>
</gene>
<sequence length="123" mass="14085">MKETKKNLLGWALTLGVLLSSPVQANSAAEACGVMTQKLAVISGHTYWNGYENRWEKTSSRSLDETLDSMVIGAYQLTRSQLEERWPGFWDWSRQELLKAWQLDLNPDQLQSQAYSSCVLRWS</sequence>
<keyword evidence="1" id="KW-0732">Signal</keyword>
<name>A0ABX2BEB0_9GAMM</name>
<proteinExistence type="predicted"/>
<accession>A0ABX2BEB0</accession>